<protein>
    <submittedName>
        <fullName evidence="2">Uncharacterized protein</fullName>
    </submittedName>
</protein>
<evidence type="ECO:0000256" key="1">
    <source>
        <dbReference type="SAM" id="Phobius"/>
    </source>
</evidence>
<sequence length="461" mass="54476">MDIKKDKINIRINTNTNTDTDTIMDTEYGYIFHSEFYETFIKIFFLVAAILVIIVGVSLYQTNPIQSQKVEIRAKIVFVETVVLLLFLLLRRSYLGFIIIITPKGIIIRKGIFSKFFILGEYYQYLPWEDIQAIVNMEIEAGLFKPEYYLCIILEENAATLFTRKIVIPMTLIEVECRSALENAINEYKPNFIEKSETPKSIIYSYVNTVEQTHKVASNIKTKRHTKIQKLRVFWIFVIFIFFVSIHETKMYHNADDSFFFMRYDLDILNYFPEDDFAMKFNVPENWLEWNMRSEDNILTGTYYITLKPNKKKDDFFNHQAEATICMCEIDNDLYSDYSSLNLDEWSLVKESTDTYNVKLMNESITYPKKNIKQTRRDYLKLFLSEYNSGDYEDESVKLMTEIILECEDKKISMLIETTEKRNKFGKSLEDDKNFENMKRMHEKVISDALLAAVLDKPSKL</sequence>
<feature type="transmembrane region" description="Helical" evidence="1">
    <location>
        <begin position="72"/>
        <end position="90"/>
    </location>
</feature>
<keyword evidence="3" id="KW-1185">Reference proteome</keyword>
<dbReference type="Proteomes" id="UP000214689">
    <property type="component" value="Chromosome"/>
</dbReference>
<dbReference type="RefSeq" id="WP_094234650.1">
    <property type="nucleotide sequence ID" value="NZ_CP016199.1"/>
</dbReference>
<proteinExistence type="predicted"/>
<dbReference type="AlphaFoldDB" id="A0A223AU54"/>
<dbReference type="EMBL" id="CP016199">
    <property type="protein sequence ID" value="ASS38415.1"/>
    <property type="molecule type" value="Genomic_DNA"/>
</dbReference>
<organism evidence="2 3">
    <name type="scientific">Mogibacterium pumilum</name>
    <dbReference type="NCBI Taxonomy" id="86332"/>
    <lineage>
        <taxon>Bacteria</taxon>
        <taxon>Bacillati</taxon>
        <taxon>Bacillota</taxon>
        <taxon>Clostridia</taxon>
        <taxon>Peptostreptococcales</taxon>
        <taxon>Anaerovoracaceae</taxon>
        <taxon>Mogibacterium</taxon>
    </lineage>
</organism>
<keyword evidence="1" id="KW-0472">Membrane</keyword>
<keyword evidence="1" id="KW-0812">Transmembrane</keyword>
<evidence type="ECO:0000313" key="3">
    <source>
        <dbReference type="Proteomes" id="UP000214689"/>
    </source>
</evidence>
<gene>
    <name evidence="2" type="ORF">AXF17_08430</name>
</gene>
<evidence type="ECO:0000313" key="2">
    <source>
        <dbReference type="EMBL" id="ASS38415.1"/>
    </source>
</evidence>
<keyword evidence="1" id="KW-1133">Transmembrane helix</keyword>
<name>A0A223AU54_9FIRM</name>
<feature type="transmembrane region" description="Helical" evidence="1">
    <location>
        <begin position="231"/>
        <end position="247"/>
    </location>
</feature>
<dbReference type="OrthoDB" id="9900232at2"/>
<reference evidence="3" key="1">
    <citation type="submission" date="2016-05" db="EMBL/GenBank/DDBJ databases">
        <authorList>
            <person name="Holder M.E."/>
            <person name="Ajami N.J."/>
            <person name="Petrosino J.F."/>
        </authorList>
    </citation>
    <scope>NUCLEOTIDE SEQUENCE [LARGE SCALE GENOMIC DNA]</scope>
    <source>
        <strain evidence="3">ATCC 700696</strain>
    </source>
</reference>
<accession>A0A223AU54</accession>
<feature type="transmembrane region" description="Helical" evidence="1">
    <location>
        <begin position="40"/>
        <end position="60"/>
    </location>
</feature>